<evidence type="ECO:0000259" key="5">
    <source>
        <dbReference type="Pfam" id="PF00389"/>
    </source>
</evidence>
<dbReference type="SUPFAM" id="SSF52283">
    <property type="entry name" value="Formate/glycerate dehydrogenase catalytic domain-like"/>
    <property type="match status" value="1"/>
</dbReference>
<dbReference type="InterPro" id="IPR006140">
    <property type="entry name" value="D-isomer_DH_NAD-bd"/>
</dbReference>
<dbReference type="PROSITE" id="PS00670">
    <property type="entry name" value="D_2_HYDROXYACID_DH_2"/>
    <property type="match status" value="1"/>
</dbReference>
<name>A0A7C9RZC1_9PSEU</name>
<evidence type="ECO:0000256" key="2">
    <source>
        <dbReference type="ARBA" id="ARBA00023002"/>
    </source>
</evidence>
<dbReference type="PANTHER" id="PTHR10996">
    <property type="entry name" value="2-HYDROXYACID DEHYDROGENASE-RELATED"/>
    <property type="match status" value="1"/>
</dbReference>
<evidence type="ECO:0000256" key="1">
    <source>
        <dbReference type="ARBA" id="ARBA00005854"/>
    </source>
</evidence>
<evidence type="ECO:0000256" key="3">
    <source>
        <dbReference type="ARBA" id="ARBA00023027"/>
    </source>
</evidence>
<dbReference type="Proteomes" id="UP000481360">
    <property type="component" value="Unassembled WGS sequence"/>
</dbReference>
<dbReference type="SUPFAM" id="SSF51735">
    <property type="entry name" value="NAD(P)-binding Rossmann-fold domains"/>
    <property type="match status" value="1"/>
</dbReference>
<dbReference type="GO" id="GO:0030267">
    <property type="term" value="F:glyoxylate reductase (NADPH) activity"/>
    <property type="evidence" value="ECO:0007669"/>
    <property type="project" value="TreeGrafter"/>
</dbReference>
<evidence type="ECO:0000259" key="6">
    <source>
        <dbReference type="Pfam" id="PF02826"/>
    </source>
</evidence>
<evidence type="ECO:0000313" key="8">
    <source>
        <dbReference type="Proteomes" id="UP000481360"/>
    </source>
</evidence>
<dbReference type="CDD" id="cd05301">
    <property type="entry name" value="GDH"/>
    <property type="match status" value="1"/>
</dbReference>
<gene>
    <name evidence="7" type="ORF">G7043_35350</name>
</gene>
<keyword evidence="3" id="KW-0520">NAD</keyword>
<dbReference type="InterPro" id="IPR006139">
    <property type="entry name" value="D-isomer_2_OHA_DH_cat_dom"/>
</dbReference>
<dbReference type="GO" id="GO:0005829">
    <property type="term" value="C:cytosol"/>
    <property type="evidence" value="ECO:0007669"/>
    <property type="project" value="TreeGrafter"/>
</dbReference>
<dbReference type="PANTHER" id="PTHR10996:SF257">
    <property type="entry name" value="GLYOXYLATE REDUCTASE 1"/>
    <property type="match status" value="1"/>
</dbReference>
<sequence>MVSRAGLPGRGLELLAERCEVVEWDERTPPTAAELHRLAKDCDGALVLGTDLVDSALLDAAGADLRVVALASMGFDAVDQEAAREHKVVVTHTPHVLAETTADIVLSLMLMSRRRLGAAIDSMRRGEWRTFQMDVFLGLDVHGATLGLIGYGQIAHAVAKRAAAFGMNVQHHNPGKPSDSLSRSVELEELLRTSDIVSLHVPLTPLTRNLIGARELAMMKPTATLVNTSRGGVVDESALIGALRTGRLHSAGLDVMVDEPRSEPTDPLFGVPNLVVLPHVGSATEATRAAMVELAARNVLAVLDGFEAMTPVPGTPATHDRGRPTAR</sequence>
<dbReference type="Gene3D" id="3.40.50.720">
    <property type="entry name" value="NAD(P)-binding Rossmann-like Domain"/>
    <property type="match status" value="2"/>
</dbReference>
<dbReference type="AlphaFoldDB" id="A0A7C9RZC1"/>
<dbReference type="EMBL" id="JAAMPJ010000012">
    <property type="protein sequence ID" value="NGY64202.1"/>
    <property type="molecule type" value="Genomic_DNA"/>
</dbReference>
<evidence type="ECO:0000256" key="4">
    <source>
        <dbReference type="RuleBase" id="RU003719"/>
    </source>
</evidence>
<accession>A0A7C9RZC1</accession>
<dbReference type="Pfam" id="PF02826">
    <property type="entry name" value="2-Hacid_dh_C"/>
    <property type="match status" value="1"/>
</dbReference>
<proteinExistence type="inferred from homology"/>
<comment type="similarity">
    <text evidence="1 4">Belongs to the D-isomer specific 2-hydroxyacid dehydrogenase family.</text>
</comment>
<dbReference type="GO" id="GO:0016618">
    <property type="term" value="F:hydroxypyruvate reductase [NAD(P)H] activity"/>
    <property type="evidence" value="ECO:0007669"/>
    <property type="project" value="TreeGrafter"/>
</dbReference>
<reference evidence="7 8" key="1">
    <citation type="submission" date="2020-03" db="EMBL/GenBank/DDBJ databases">
        <title>Isolation and identification of active actinomycetes.</title>
        <authorList>
            <person name="Sun X."/>
        </authorList>
    </citation>
    <scope>NUCLEOTIDE SEQUENCE [LARGE SCALE GENOMIC DNA]</scope>
    <source>
        <strain evidence="7 8">NEAU-D13</strain>
    </source>
</reference>
<keyword evidence="2 4" id="KW-0560">Oxidoreductase</keyword>
<feature type="domain" description="D-isomer specific 2-hydroxyacid dehydrogenase catalytic" evidence="5">
    <location>
        <begin position="12"/>
        <end position="307"/>
    </location>
</feature>
<evidence type="ECO:0000313" key="7">
    <source>
        <dbReference type="EMBL" id="NGY64202.1"/>
    </source>
</evidence>
<keyword evidence="8" id="KW-1185">Reference proteome</keyword>
<feature type="domain" description="D-isomer specific 2-hydroxyacid dehydrogenase NAD-binding" evidence="6">
    <location>
        <begin position="106"/>
        <end position="281"/>
    </location>
</feature>
<dbReference type="InterPro" id="IPR029753">
    <property type="entry name" value="D-isomer_DH_CS"/>
</dbReference>
<protein>
    <submittedName>
        <fullName evidence="7">D-glycerate dehydrogenase</fullName>
    </submittedName>
</protein>
<dbReference type="FunFam" id="3.40.50.720:FF:000203">
    <property type="entry name" value="D-3-phosphoglycerate dehydrogenase (SerA)"/>
    <property type="match status" value="1"/>
</dbReference>
<dbReference type="InterPro" id="IPR036291">
    <property type="entry name" value="NAD(P)-bd_dom_sf"/>
</dbReference>
<dbReference type="Pfam" id="PF00389">
    <property type="entry name" value="2-Hacid_dh"/>
    <property type="match status" value="1"/>
</dbReference>
<organism evidence="7 8">
    <name type="scientific">Lentzea alba</name>
    <dbReference type="NCBI Taxonomy" id="2714351"/>
    <lineage>
        <taxon>Bacteria</taxon>
        <taxon>Bacillati</taxon>
        <taxon>Actinomycetota</taxon>
        <taxon>Actinomycetes</taxon>
        <taxon>Pseudonocardiales</taxon>
        <taxon>Pseudonocardiaceae</taxon>
        <taxon>Lentzea</taxon>
    </lineage>
</organism>
<comment type="caution">
    <text evidence="7">The sequence shown here is derived from an EMBL/GenBank/DDBJ whole genome shotgun (WGS) entry which is preliminary data.</text>
</comment>
<dbReference type="InterPro" id="IPR050223">
    <property type="entry name" value="D-isomer_2-hydroxyacid_DH"/>
</dbReference>
<dbReference type="GO" id="GO:0051287">
    <property type="term" value="F:NAD binding"/>
    <property type="evidence" value="ECO:0007669"/>
    <property type="project" value="InterPro"/>
</dbReference>